<comment type="caution">
    <text evidence="8">The sequence shown here is derived from an EMBL/GenBank/DDBJ whole genome shotgun (WGS) entry which is preliminary data.</text>
</comment>
<feature type="transmembrane region" description="Helical" evidence="6">
    <location>
        <begin position="276"/>
        <end position="297"/>
    </location>
</feature>
<evidence type="ECO:0000313" key="9">
    <source>
        <dbReference type="Proteomes" id="UP000238415"/>
    </source>
</evidence>
<feature type="transmembrane region" description="Helical" evidence="6">
    <location>
        <begin position="13"/>
        <end position="35"/>
    </location>
</feature>
<sequence length="304" mass="33035">MNINVLEVMAINAAVPALPVGFFTGVAVLFFAVYLDLKRRGRFSIFAEMGRSAAAGMGQAGVKEQITGALLPVVLAAYPDDVRETTEKKLVWAGIENLNALEFLTVKLAVAIGALVGGGALSLLFNIPYFWFLLLGVFGYVAPDYWLQGRISTRQKEIRRDMLEFSTLLATVIRAGGGDVYGALQQVGRWFGGVLGKEVMLAAHDMASGSRRADALLKMAERCGVDELSQLVQVIIQADRYGTPIAEAISEHAAQMRVLRRYAAEKQAGEAVVKMTLPLLVFIIGPLLFLLIFPAAVQFSQILR</sequence>
<dbReference type="Pfam" id="PF00482">
    <property type="entry name" value="T2SSF"/>
    <property type="match status" value="1"/>
</dbReference>
<dbReference type="AlphaFoldDB" id="A0A2T0AR17"/>
<organism evidence="8 9">
    <name type="scientific">Neomoorella humiferrea</name>
    <dbReference type="NCBI Taxonomy" id="676965"/>
    <lineage>
        <taxon>Bacteria</taxon>
        <taxon>Bacillati</taxon>
        <taxon>Bacillota</taxon>
        <taxon>Clostridia</taxon>
        <taxon>Neomoorellales</taxon>
        <taxon>Neomoorellaceae</taxon>
        <taxon>Neomoorella</taxon>
    </lineage>
</organism>
<accession>A0A2T0AR17</accession>
<evidence type="ECO:0000313" key="8">
    <source>
        <dbReference type="EMBL" id="PRR71951.1"/>
    </source>
</evidence>
<feature type="transmembrane region" description="Helical" evidence="6">
    <location>
        <begin position="104"/>
        <end position="123"/>
    </location>
</feature>
<evidence type="ECO:0000256" key="4">
    <source>
        <dbReference type="ARBA" id="ARBA00022989"/>
    </source>
</evidence>
<reference evidence="8 9" key="1">
    <citation type="submission" date="2018-03" db="EMBL/GenBank/DDBJ databases">
        <title>Genome sequence of Moorella humiferrea DSM 23265.</title>
        <authorList>
            <person name="Poehlein A."/>
            <person name="Daniel R."/>
        </authorList>
    </citation>
    <scope>NUCLEOTIDE SEQUENCE [LARGE SCALE GENOMIC DNA]</scope>
    <source>
        <strain evidence="8 9">DSM 23265</strain>
    </source>
</reference>
<gene>
    <name evidence="8" type="ORF">MOHU_15830</name>
</gene>
<evidence type="ECO:0000256" key="3">
    <source>
        <dbReference type="ARBA" id="ARBA00022692"/>
    </source>
</evidence>
<evidence type="ECO:0000256" key="1">
    <source>
        <dbReference type="ARBA" id="ARBA00004651"/>
    </source>
</evidence>
<dbReference type="Proteomes" id="UP000238415">
    <property type="component" value="Unassembled WGS sequence"/>
</dbReference>
<evidence type="ECO:0000256" key="5">
    <source>
        <dbReference type="ARBA" id="ARBA00023136"/>
    </source>
</evidence>
<dbReference type="RefSeq" id="WP_106005540.1">
    <property type="nucleotide sequence ID" value="NZ_CP136419.1"/>
</dbReference>
<keyword evidence="4 6" id="KW-1133">Transmembrane helix</keyword>
<evidence type="ECO:0000256" key="6">
    <source>
        <dbReference type="SAM" id="Phobius"/>
    </source>
</evidence>
<name>A0A2T0AR17_9FIRM</name>
<dbReference type="InterPro" id="IPR018076">
    <property type="entry name" value="T2SS_GspF_dom"/>
</dbReference>
<dbReference type="EMBL" id="PVXM01000031">
    <property type="protein sequence ID" value="PRR71951.1"/>
    <property type="molecule type" value="Genomic_DNA"/>
</dbReference>
<keyword evidence="3 6" id="KW-0812">Transmembrane</keyword>
<keyword evidence="2" id="KW-1003">Cell membrane</keyword>
<feature type="domain" description="Type II secretion system protein GspF" evidence="7">
    <location>
        <begin position="165"/>
        <end position="292"/>
    </location>
</feature>
<dbReference type="PANTHER" id="PTHR35007">
    <property type="entry name" value="INTEGRAL MEMBRANE PROTEIN-RELATED"/>
    <property type="match status" value="1"/>
</dbReference>
<dbReference type="GO" id="GO:0005886">
    <property type="term" value="C:plasma membrane"/>
    <property type="evidence" value="ECO:0007669"/>
    <property type="project" value="UniProtKB-SubCell"/>
</dbReference>
<evidence type="ECO:0000256" key="2">
    <source>
        <dbReference type="ARBA" id="ARBA00022475"/>
    </source>
</evidence>
<protein>
    <submittedName>
        <fullName evidence="8">Bacterial type II secretion system protein F domain protein</fullName>
    </submittedName>
</protein>
<dbReference type="OrthoDB" id="1724638at2"/>
<proteinExistence type="predicted"/>
<dbReference type="PANTHER" id="PTHR35007:SF2">
    <property type="entry name" value="PILUS ASSEMBLE PROTEIN"/>
    <property type="match status" value="1"/>
</dbReference>
<keyword evidence="9" id="KW-1185">Reference proteome</keyword>
<keyword evidence="5 6" id="KW-0472">Membrane</keyword>
<feature type="transmembrane region" description="Helical" evidence="6">
    <location>
        <begin position="129"/>
        <end position="147"/>
    </location>
</feature>
<evidence type="ECO:0000259" key="7">
    <source>
        <dbReference type="Pfam" id="PF00482"/>
    </source>
</evidence>
<comment type="subcellular location">
    <subcellularLocation>
        <location evidence="1">Cell membrane</location>
        <topology evidence="1">Multi-pass membrane protein</topology>
    </subcellularLocation>
</comment>